<gene>
    <name evidence="2" type="ORF">PPOP_3090</name>
</gene>
<dbReference type="AlphaFoldDB" id="M9LK93"/>
<dbReference type="EMBL" id="BALG01000242">
    <property type="protein sequence ID" value="GAC43690.1"/>
    <property type="molecule type" value="Genomic_DNA"/>
</dbReference>
<reference evidence="2 3" key="1">
    <citation type="submission" date="2012-10" db="EMBL/GenBank/DDBJ databases">
        <title>Draft Genome Sequence of Paenibacillus popilliae ATCC 14706T.</title>
        <authorList>
            <person name="Iiyama K."/>
            <person name="Mori K."/>
            <person name="Mon H."/>
            <person name="Chieda Y."/>
            <person name="Lee J.M."/>
            <person name="Kusakabe T."/>
            <person name="Tashiro K."/>
            <person name="Asano S."/>
            <person name="Yasunaga-Aoki C."/>
            <person name="Shimizu S."/>
        </authorList>
    </citation>
    <scope>NUCLEOTIDE SEQUENCE [LARGE SCALE GENOMIC DNA]</scope>
    <source>
        <strain evidence="2 3">ATCC 14706</strain>
    </source>
</reference>
<proteinExistence type="predicted"/>
<feature type="compositionally biased region" description="Basic and acidic residues" evidence="1">
    <location>
        <begin position="1"/>
        <end position="17"/>
    </location>
</feature>
<sequence length="25" mass="2888">AKENRKNEVPAKEKDEFCAPAQTRQ</sequence>
<feature type="region of interest" description="Disordered" evidence="1">
    <location>
        <begin position="1"/>
        <end position="25"/>
    </location>
</feature>
<comment type="caution">
    <text evidence="2">The sequence shown here is derived from an EMBL/GenBank/DDBJ whole genome shotgun (WGS) entry which is preliminary data.</text>
</comment>
<name>M9LK93_PAEPP</name>
<keyword evidence="3" id="KW-1185">Reference proteome</keyword>
<dbReference type="Proteomes" id="UP000029453">
    <property type="component" value="Unassembled WGS sequence"/>
</dbReference>
<evidence type="ECO:0000313" key="3">
    <source>
        <dbReference type="Proteomes" id="UP000029453"/>
    </source>
</evidence>
<evidence type="ECO:0000256" key="1">
    <source>
        <dbReference type="SAM" id="MobiDB-lite"/>
    </source>
</evidence>
<evidence type="ECO:0000313" key="2">
    <source>
        <dbReference type="EMBL" id="GAC43690.1"/>
    </source>
</evidence>
<accession>M9LK93</accession>
<protein>
    <submittedName>
        <fullName evidence="2">Uncharacterized protein</fullName>
    </submittedName>
</protein>
<organism evidence="2 3">
    <name type="scientific">Paenibacillus popilliae ATCC 14706</name>
    <dbReference type="NCBI Taxonomy" id="1212764"/>
    <lineage>
        <taxon>Bacteria</taxon>
        <taxon>Bacillati</taxon>
        <taxon>Bacillota</taxon>
        <taxon>Bacilli</taxon>
        <taxon>Bacillales</taxon>
        <taxon>Paenibacillaceae</taxon>
        <taxon>Paenibacillus</taxon>
    </lineage>
</organism>
<feature type="non-terminal residue" evidence="2">
    <location>
        <position position="1"/>
    </location>
</feature>